<name>A0A2K3KMC2_TRIPR</name>
<evidence type="ECO:0000313" key="2">
    <source>
        <dbReference type="Proteomes" id="UP000236291"/>
    </source>
</evidence>
<evidence type="ECO:0000313" key="1">
    <source>
        <dbReference type="EMBL" id="PNX67454.1"/>
    </source>
</evidence>
<reference evidence="1 2" key="1">
    <citation type="journal article" date="2014" name="Am. J. Bot.">
        <title>Genome assembly and annotation for red clover (Trifolium pratense; Fabaceae).</title>
        <authorList>
            <person name="Istvanek J."/>
            <person name="Jaros M."/>
            <person name="Krenek A."/>
            <person name="Repkova J."/>
        </authorList>
    </citation>
    <scope>NUCLEOTIDE SEQUENCE [LARGE SCALE GENOMIC DNA]</scope>
    <source>
        <strain evidence="2">cv. Tatra</strain>
        <tissue evidence="1">Young leaves</tissue>
    </source>
</reference>
<comment type="caution">
    <text evidence="1">The sequence shown here is derived from an EMBL/GenBank/DDBJ whole genome shotgun (WGS) entry which is preliminary data.</text>
</comment>
<protein>
    <submittedName>
        <fullName evidence="1">Uncharacterized protein</fullName>
    </submittedName>
</protein>
<gene>
    <name evidence="1" type="ORF">L195_g063524</name>
</gene>
<feature type="non-terminal residue" evidence="1">
    <location>
        <position position="23"/>
    </location>
</feature>
<dbReference type="EMBL" id="ASHM01209714">
    <property type="protein sequence ID" value="PNX67454.1"/>
    <property type="molecule type" value="Genomic_DNA"/>
</dbReference>
<reference evidence="1 2" key="2">
    <citation type="journal article" date="2017" name="Front. Plant Sci.">
        <title>Gene Classification and Mining of Molecular Markers Useful in Red Clover (Trifolium pratense) Breeding.</title>
        <authorList>
            <person name="Istvanek J."/>
            <person name="Dluhosova J."/>
            <person name="Dluhos P."/>
            <person name="Patkova L."/>
            <person name="Nedelnik J."/>
            <person name="Repkova J."/>
        </authorList>
    </citation>
    <scope>NUCLEOTIDE SEQUENCE [LARGE SCALE GENOMIC DNA]</scope>
    <source>
        <strain evidence="2">cv. Tatra</strain>
        <tissue evidence="1">Young leaves</tissue>
    </source>
</reference>
<dbReference type="AlphaFoldDB" id="A0A2K3KMC2"/>
<accession>A0A2K3KMC2</accession>
<proteinExistence type="predicted"/>
<organism evidence="1 2">
    <name type="scientific">Trifolium pratense</name>
    <name type="common">Red clover</name>
    <dbReference type="NCBI Taxonomy" id="57577"/>
    <lineage>
        <taxon>Eukaryota</taxon>
        <taxon>Viridiplantae</taxon>
        <taxon>Streptophyta</taxon>
        <taxon>Embryophyta</taxon>
        <taxon>Tracheophyta</taxon>
        <taxon>Spermatophyta</taxon>
        <taxon>Magnoliopsida</taxon>
        <taxon>eudicotyledons</taxon>
        <taxon>Gunneridae</taxon>
        <taxon>Pentapetalae</taxon>
        <taxon>rosids</taxon>
        <taxon>fabids</taxon>
        <taxon>Fabales</taxon>
        <taxon>Fabaceae</taxon>
        <taxon>Papilionoideae</taxon>
        <taxon>50 kb inversion clade</taxon>
        <taxon>NPAAA clade</taxon>
        <taxon>Hologalegina</taxon>
        <taxon>IRL clade</taxon>
        <taxon>Trifolieae</taxon>
        <taxon>Trifolium</taxon>
    </lineage>
</organism>
<dbReference type="Proteomes" id="UP000236291">
    <property type="component" value="Unassembled WGS sequence"/>
</dbReference>
<sequence length="23" mass="2809">MHYSNLDLHLNLILNWASEHFLQ</sequence>